<reference evidence="2" key="1">
    <citation type="journal article" date="2022" name="bioRxiv">
        <title>Sequencing and chromosome-scale assembly of the giantPleurodeles waltlgenome.</title>
        <authorList>
            <person name="Brown T."/>
            <person name="Elewa A."/>
            <person name="Iarovenko S."/>
            <person name="Subramanian E."/>
            <person name="Araus A.J."/>
            <person name="Petzold A."/>
            <person name="Susuki M."/>
            <person name="Suzuki K.-i.T."/>
            <person name="Hayashi T."/>
            <person name="Toyoda A."/>
            <person name="Oliveira C."/>
            <person name="Osipova E."/>
            <person name="Leigh N.D."/>
            <person name="Simon A."/>
            <person name="Yun M.H."/>
        </authorList>
    </citation>
    <scope>NUCLEOTIDE SEQUENCE</scope>
    <source>
        <strain evidence="2">20211129_DDA</strain>
        <tissue evidence="2">Liver</tissue>
    </source>
</reference>
<feature type="region of interest" description="Disordered" evidence="1">
    <location>
        <begin position="1"/>
        <end position="86"/>
    </location>
</feature>
<gene>
    <name evidence="2" type="ORF">NDU88_011222</name>
</gene>
<evidence type="ECO:0000313" key="3">
    <source>
        <dbReference type="Proteomes" id="UP001066276"/>
    </source>
</evidence>
<comment type="caution">
    <text evidence="2">The sequence shown here is derived from an EMBL/GenBank/DDBJ whole genome shotgun (WGS) entry which is preliminary data.</text>
</comment>
<keyword evidence="3" id="KW-1185">Reference proteome</keyword>
<sequence>MPCPIGGGGEKEGSGPHDASPGRESHPGETPGGAARPTGSQGASGGASAVPIQAEKAPEEHRLNSGPAVEGGVGGQAPSSHGGRPR</sequence>
<accession>A0AAV7PX58</accession>
<dbReference type="EMBL" id="JANPWB010000011">
    <property type="protein sequence ID" value="KAJ1132921.1"/>
    <property type="molecule type" value="Genomic_DNA"/>
</dbReference>
<evidence type="ECO:0000313" key="2">
    <source>
        <dbReference type="EMBL" id="KAJ1132921.1"/>
    </source>
</evidence>
<dbReference type="Proteomes" id="UP001066276">
    <property type="component" value="Chromosome 7"/>
</dbReference>
<name>A0AAV7PX58_PLEWA</name>
<feature type="compositionally biased region" description="Basic and acidic residues" evidence="1">
    <location>
        <begin position="9"/>
        <end position="27"/>
    </location>
</feature>
<evidence type="ECO:0000256" key="1">
    <source>
        <dbReference type="SAM" id="MobiDB-lite"/>
    </source>
</evidence>
<organism evidence="2 3">
    <name type="scientific">Pleurodeles waltl</name>
    <name type="common">Iberian ribbed newt</name>
    <dbReference type="NCBI Taxonomy" id="8319"/>
    <lineage>
        <taxon>Eukaryota</taxon>
        <taxon>Metazoa</taxon>
        <taxon>Chordata</taxon>
        <taxon>Craniata</taxon>
        <taxon>Vertebrata</taxon>
        <taxon>Euteleostomi</taxon>
        <taxon>Amphibia</taxon>
        <taxon>Batrachia</taxon>
        <taxon>Caudata</taxon>
        <taxon>Salamandroidea</taxon>
        <taxon>Salamandridae</taxon>
        <taxon>Pleurodelinae</taxon>
        <taxon>Pleurodeles</taxon>
    </lineage>
</organism>
<dbReference type="AlphaFoldDB" id="A0AAV7PX58"/>
<proteinExistence type="predicted"/>
<protein>
    <submittedName>
        <fullName evidence="2">Uncharacterized protein</fullName>
    </submittedName>
</protein>